<evidence type="ECO:0000313" key="1">
    <source>
        <dbReference type="Proteomes" id="UP000504618"/>
    </source>
</evidence>
<proteinExistence type="predicted"/>
<protein>
    <submittedName>
        <fullName evidence="2">Uncharacterized protein LOC112463541 isoform X2</fullName>
    </submittedName>
</protein>
<gene>
    <name evidence="2" type="primary">LOC112463541</name>
</gene>
<dbReference type="GeneID" id="112463541"/>
<keyword evidence="1" id="KW-1185">Reference proteome</keyword>
<reference evidence="2" key="1">
    <citation type="submission" date="2025-08" db="UniProtKB">
        <authorList>
            <consortium name="RefSeq"/>
        </authorList>
    </citation>
    <scope>IDENTIFICATION</scope>
    <source>
        <tissue evidence="2">Whole body</tissue>
    </source>
</reference>
<dbReference type="AlphaFoldDB" id="A0A6J1QV49"/>
<sequence>MCKCVSQSNLVWSLDCLEMQRCNPMRKVAVWSCHMNVRPSDIFNMMKYVREREEAYSSRKPTFSCSVSLVGAINL</sequence>
<organism evidence="1 2">
    <name type="scientific">Temnothorax curvispinosus</name>
    <dbReference type="NCBI Taxonomy" id="300111"/>
    <lineage>
        <taxon>Eukaryota</taxon>
        <taxon>Metazoa</taxon>
        <taxon>Ecdysozoa</taxon>
        <taxon>Arthropoda</taxon>
        <taxon>Hexapoda</taxon>
        <taxon>Insecta</taxon>
        <taxon>Pterygota</taxon>
        <taxon>Neoptera</taxon>
        <taxon>Endopterygota</taxon>
        <taxon>Hymenoptera</taxon>
        <taxon>Apocrita</taxon>
        <taxon>Aculeata</taxon>
        <taxon>Formicoidea</taxon>
        <taxon>Formicidae</taxon>
        <taxon>Myrmicinae</taxon>
        <taxon>Temnothorax</taxon>
    </lineage>
</organism>
<evidence type="ECO:0000313" key="2">
    <source>
        <dbReference type="RefSeq" id="XP_024885748.1"/>
    </source>
</evidence>
<dbReference type="Proteomes" id="UP000504618">
    <property type="component" value="Unplaced"/>
</dbReference>
<name>A0A6J1QV49_9HYME</name>
<dbReference type="RefSeq" id="XP_024885748.1">
    <property type="nucleotide sequence ID" value="XM_025029980.1"/>
</dbReference>
<accession>A0A6J1QV49</accession>